<dbReference type="EMBL" id="FOKV01000006">
    <property type="protein sequence ID" value="SFC63647.1"/>
    <property type="molecule type" value="Genomic_DNA"/>
</dbReference>
<dbReference type="OrthoDB" id="9803627at2"/>
<dbReference type="Pfam" id="PF04230">
    <property type="entry name" value="PS_pyruv_trans"/>
    <property type="match status" value="1"/>
</dbReference>
<organism evidence="2 3">
    <name type="scientific">Zunongwangia mangrovi</name>
    <dbReference type="NCBI Taxonomy" id="1334022"/>
    <lineage>
        <taxon>Bacteria</taxon>
        <taxon>Pseudomonadati</taxon>
        <taxon>Bacteroidota</taxon>
        <taxon>Flavobacteriia</taxon>
        <taxon>Flavobacteriales</taxon>
        <taxon>Flavobacteriaceae</taxon>
        <taxon>Zunongwangia</taxon>
    </lineage>
</organism>
<evidence type="ECO:0000313" key="2">
    <source>
        <dbReference type="EMBL" id="SFC63647.1"/>
    </source>
</evidence>
<reference evidence="3" key="1">
    <citation type="submission" date="2016-10" db="EMBL/GenBank/DDBJ databases">
        <authorList>
            <person name="Varghese N."/>
            <person name="Submissions S."/>
        </authorList>
    </citation>
    <scope>NUCLEOTIDE SEQUENCE [LARGE SCALE GENOMIC DNA]</scope>
    <source>
        <strain evidence="3">DSM 24499</strain>
    </source>
</reference>
<accession>A0A1I1KS67</accession>
<name>A0A1I1KS67_9FLAO</name>
<protein>
    <submittedName>
        <fullName evidence="2">Succinoglycan biosynthesis protein ExoV</fullName>
    </submittedName>
</protein>
<sequence length="297" mass="34111">MKLIYYQKNKNFGDALNPFIFKKLIPNFFDDDPSSIFLGIGSILQFHFPEAHKKVVFSTGFAYGKLPEIDSSYDVICVRGPLTAKRIGIDPKLGITDGAALLKTFDFGEKEKKYRVSFMPHHQSDHNYDWKKVCREVGFNYIDPLSPFLEIIDAIKSSEVILAEAMHAAIVADTLRVPWIPIKMYPSINEFKWKDWTSSLDMQYTPNCLKAPYNLGATSEKIATRLSLEDGLLLKGLSKVHYKYSDMLKRNQFIDQFGDMCKAPQFLSDEKLLDNKVGQLQEKIEVFKRKYSSLYTL</sequence>
<dbReference type="AlphaFoldDB" id="A0A1I1KS67"/>
<dbReference type="STRING" id="1334022.SAMN04487907_106139"/>
<gene>
    <name evidence="2" type="ORF">SAMN04487907_106139</name>
</gene>
<evidence type="ECO:0000313" key="3">
    <source>
        <dbReference type="Proteomes" id="UP000199438"/>
    </source>
</evidence>
<feature type="domain" description="Polysaccharide pyruvyl transferase" evidence="1">
    <location>
        <begin position="27"/>
        <end position="182"/>
    </location>
</feature>
<dbReference type="InterPro" id="IPR007345">
    <property type="entry name" value="Polysacch_pyruvyl_Trfase"/>
</dbReference>
<evidence type="ECO:0000259" key="1">
    <source>
        <dbReference type="Pfam" id="PF04230"/>
    </source>
</evidence>
<dbReference type="Proteomes" id="UP000199438">
    <property type="component" value="Unassembled WGS sequence"/>
</dbReference>
<keyword evidence="3" id="KW-1185">Reference proteome</keyword>
<proteinExistence type="predicted"/>
<dbReference type="RefSeq" id="WP_092543543.1">
    <property type="nucleotide sequence ID" value="NZ_FOKV01000006.1"/>
</dbReference>